<reference evidence="1" key="1">
    <citation type="submission" date="2022-11" db="EMBL/GenBank/DDBJ databases">
        <title>Genomic repertoires linked with pathogenic potency of arthritogenic Prevotella copri isolated from the gut of rheumatoid arthritis patients.</title>
        <authorList>
            <person name="Nii T."/>
            <person name="Maeda Y."/>
            <person name="Motooka D."/>
            <person name="Naito M."/>
            <person name="Matsumoto Y."/>
            <person name="Ogawa T."/>
            <person name="Oguro-Igashira E."/>
            <person name="Kishikawa T."/>
            <person name="Yamashita M."/>
            <person name="Koizumi S."/>
            <person name="Kurakawa T."/>
            <person name="Okumura R."/>
            <person name="Kayama H."/>
            <person name="Murakami M."/>
            <person name="Sakaguchi T."/>
            <person name="Das B."/>
            <person name="Nakamura S."/>
            <person name="Okada Y."/>
            <person name="Kumanogoh A."/>
            <person name="Takeda K."/>
        </authorList>
    </citation>
    <scope>NUCLEOTIDE SEQUENCE</scope>
    <source>
        <strain evidence="1">N016-13</strain>
    </source>
</reference>
<name>A0AAW5TXW2_9BACT</name>
<organism evidence="1 2">
    <name type="scientific">Segatella copri</name>
    <dbReference type="NCBI Taxonomy" id="165179"/>
    <lineage>
        <taxon>Bacteria</taxon>
        <taxon>Pseudomonadati</taxon>
        <taxon>Bacteroidota</taxon>
        <taxon>Bacteroidia</taxon>
        <taxon>Bacteroidales</taxon>
        <taxon>Prevotellaceae</taxon>
        <taxon>Segatella</taxon>
    </lineage>
</organism>
<dbReference type="AlphaFoldDB" id="A0AAW5TXW2"/>
<evidence type="ECO:0000313" key="2">
    <source>
        <dbReference type="Proteomes" id="UP001209074"/>
    </source>
</evidence>
<gene>
    <name evidence="1" type="ORF">ONT05_00560</name>
</gene>
<accession>A0AAW5TXW2</accession>
<sequence>MEYLTTVYYRIEGKPNDLQEIYDQYRTLLNKKLLEEGKDKSVSYASMVYSLGVDTKEQYLRGNIIKCEFVDNSLSIETEEDWVTADFRHPLESHYEGMTIYYMVESYCDETYATNDAEGKYFPTRVSVDIHLKEPVLCGYERFNSMDEALAYFAHVLKRDTLTVDDIHKWNCEHWKDGFIYFNEYEVDLR</sequence>
<protein>
    <submittedName>
        <fullName evidence="1">Uncharacterized protein</fullName>
    </submittedName>
</protein>
<dbReference type="Proteomes" id="UP001209074">
    <property type="component" value="Unassembled WGS sequence"/>
</dbReference>
<evidence type="ECO:0000313" key="1">
    <source>
        <dbReference type="EMBL" id="MCW4092062.1"/>
    </source>
</evidence>
<dbReference type="EMBL" id="JAPDUS010000001">
    <property type="protein sequence ID" value="MCW4092062.1"/>
    <property type="molecule type" value="Genomic_DNA"/>
</dbReference>
<dbReference type="RefSeq" id="WP_264959318.1">
    <property type="nucleotide sequence ID" value="NZ_JAPDUQ010000001.1"/>
</dbReference>
<comment type="caution">
    <text evidence="1">The sequence shown here is derived from an EMBL/GenBank/DDBJ whole genome shotgun (WGS) entry which is preliminary data.</text>
</comment>
<proteinExistence type="predicted"/>